<evidence type="ECO:0000256" key="10">
    <source>
        <dbReference type="ARBA" id="ARBA00023180"/>
    </source>
</evidence>
<comment type="similarity">
    <text evidence="3">Belongs to the CD36 family.</text>
</comment>
<feature type="disulfide bond" evidence="13">
    <location>
        <begin position="298"/>
        <end position="352"/>
    </location>
</feature>
<evidence type="ECO:0000256" key="9">
    <source>
        <dbReference type="ARBA" id="ARBA00023170"/>
    </source>
</evidence>
<reference evidence="15" key="1">
    <citation type="journal article" date="2017" name="Parasit. Vectors">
        <title>Sialotranscriptomics of Rhipicephalus zambeziensis reveals intricate expression profiles of secretory proteins and suggests tight temporal transcriptional regulation during blood-feeding.</title>
        <authorList>
            <person name="de Castro M.H."/>
            <person name="de Klerk D."/>
            <person name="Pienaar R."/>
            <person name="Rees D.J.G."/>
            <person name="Mans B.J."/>
        </authorList>
    </citation>
    <scope>NUCLEOTIDE SEQUENCE</scope>
    <source>
        <tissue evidence="15">Salivary glands</tissue>
    </source>
</reference>
<dbReference type="PANTHER" id="PTHR11923">
    <property type="entry name" value="SCAVENGER RECEPTOR CLASS B TYPE-1 SR-B1"/>
    <property type="match status" value="1"/>
</dbReference>
<proteinExistence type="inferred from homology"/>
<accession>A0A224YW02</accession>
<evidence type="ECO:0000256" key="1">
    <source>
        <dbReference type="ARBA" id="ARBA00004189"/>
    </source>
</evidence>
<protein>
    <recommendedName>
        <fullName evidence="11">Scavenger receptor class B member 1</fullName>
    </recommendedName>
    <alternativeName>
        <fullName evidence="12">SR-BI</fullName>
    </alternativeName>
</protein>
<dbReference type="EMBL" id="GFPF01010640">
    <property type="protein sequence ID" value="MAA21786.1"/>
    <property type="molecule type" value="Transcribed_RNA"/>
</dbReference>
<keyword evidence="10" id="KW-0325">Glycoprotein</keyword>
<keyword evidence="7 14" id="KW-0472">Membrane</keyword>
<dbReference type="GO" id="GO:0005901">
    <property type="term" value="C:caveola"/>
    <property type="evidence" value="ECO:0007669"/>
    <property type="project" value="UniProtKB-SubCell"/>
</dbReference>
<keyword evidence="8 13" id="KW-1015">Disulfide bond</keyword>
<sequence length="503" mass="57306">MPGPEIEKMTTRCCGQRASRPDMALVKAAVGVLAGLFLALSGLATYVFFPTIFRTQVETNLVLEPSSEIYSSWQRAPIPIYLKYYFFNMTNPDEIIAGTEKPRLQEVGPYTFLETREKVNITWNQNGTVSYRQVKRYYFQPDMTKGSLDDVITTLNMPMISSAHSVRYAPDEFFREAVTEIFDQTESKLLVSKPMRELLFDGYEDGIFKFAKSMGFPVPSERFGWLHGKNDTDDGEYTIFTGANGMDNYGEMDKFNGLNQTSAYHGYCNMINGTVGDMWPPLALEKKDNITLFVSDFCRPIVMDFLGDVETRGVKLRRYFASPRMFNYSSKESRCFCEDTCLPSGAINISACVEGSPVIITFPHYLHAHPIYQQGVEGIRPDPKHHQMFLDIEPKMGITVNAAAKFQVNVWIENIPEIPFFEDIHERRFYPVFWFENLASADKHMLSRLRLVTEELPQYVTVGAFGAVIIGGIILLATLVYAIRYTKKPKPVQPTYIPVRVLK</sequence>
<keyword evidence="4" id="KW-1003">Cell membrane</keyword>
<evidence type="ECO:0000256" key="11">
    <source>
        <dbReference type="ARBA" id="ARBA00040821"/>
    </source>
</evidence>
<dbReference type="GO" id="GO:0005044">
    <property type="term" value="F:scavenger receptor activity"/>
    <property type="evidence" value="ECO:0007669"/>
    <property type="project" value="TreeGrafter"/>
</dbReference>
<evidence type="ECO:0000313" key="15">
    <source>
        <dbReference type="EMBL" id="MAA21786.1"/>
    </source>
</evidence>
<evidence type="ECO:0000256" key="2">
    <source>
        <dbReference type="ARBA" id="ARBA00004651"/>
    </source>
</evidence>
<keyword evidence="6 14" id="KW-1133">Transmembrane helix</keyword>
<feature type="transmembrane region" description="Helical" evidence="14">
    <location>
        <begin position="459"/>
        <end position="483"/>
    </location>
</feature>
<evidence type="ECO:0000256" key="13">
    <source>
        <dbReference type="PIRSR" id="PIRSR605428-52"/>
    </source>
</evidence>
<evidence type="ECO:0000256" key="14">
    <source>
        <dbReference type="SAM" id="Phobius"/>
    </source>
</evidence>
<evidence type="ECO:0000256" key="5">
    <source>
        <dbReference type="ARBA" id="ARBA00022692"/>
    </source>
</evidence>
<feature type="transmembrane region" description="Helical" evidence="14">
    <location>
        <begin position="25"/>
        <end position="49"/>
    </location>
</feature>
<evidence type="ECO:0000256" key="6">
    <source>
        <dbReference type="ARBA" id="ARBA00022989"/>
    </source>
</evidence>
<evidence type="ECO:0000256" key="8">
    <source>
        <dbReference type="ARBA" id="ARBA00023157"/>
    </source>
</evidence>
<name>A0A224YW02_9ACAR</name>
<evidence type="ECO:0000256" key="4">
    <source>
        <dbReference type="ARBA" id="ARBA00022475"/>
    </source>
</evidence>
<dbReference type="PANTHER" id="PTHR11923:SF110">
    <property type="entry name" value="SCAVENGER RECEPTOR CLASS B MEMBER 1"/>
    <property type="match status" value="1"/>
</dbReference>
<evidence type="ECO:0000256" key="12">
    <source>
        <dbReference type="ARBA" id="ARBA00042244"/>
    </source>
</evidence>
<dbReference type="GO" id="GO:0005737">
    <property type="term" value="C:cytoplasm"/>
    <property type="evidence" value="ECO:0007669"/>
    <property type="project" value="TreeGrafter"/>
</dbReference>
<evidence type="ECO:0000256" key="3">
    <source>
        <dbReference type="ARBA" id="ARBA00010532"/>
    </source>
</evidence>
<dbReference type="PRINTS" id="PR01610">
    <property type="entry name" value="CD36ANTIGEN"/>
</dbReference>
<dbReference type="InterPro" id="IPR002159">
    <property type="entry name" value="CD36_fam"/>
</dbReference>
<evidence type="ECO:0000256" key="7">
    <source>
        <dbReference type="ARBA" id="ARBA00023136"/>
    </source>
</evidence>
<dbReference type="AlphaFoldDB" id="A0A224YW02"/>
<feature type="disulfide bond" evidence="13">
    <location>
        <begin position="268"/>
        <end position="335"/>
    </location>
</feature>
<dbReference type="InterPro" id="IPR005428">
    <property type="entry name" value="CD36/SCARB1/SNMP1"/>
</dbReference>
<comment type="subcellular location">
    <subcellularLocation>
        <location evidence="2">Cell membrane</location>
        <topology evidence="2">Multi-pass membrane protein</topology>
    </subcellularLocation>
    <subcellularLocation>
        <location evidence="1">Membrane</location>
        <location evidence="1">Caveola</location>
        <topology evidence="1">Multi-pass membrane protein</topology>
    </subcellularLocation>
</comment>
<keyword evidence="9" id="KW-0675">Receptor</keyword>
<keyword evidence="5 14" id="KW-0812">Transmembrane</keyword>
<dbReference type="Pfam" id="PF01130">
    <property type="entry name" value="CD36"/>
    <property type="match status" value="1"/>
</dbReference>
<feature type="disulfide bond" evidence="13">
    <location>
        <begin position="337"/>
        <end position="341"/>
    </location>
</feature>
<dbReference type="PRINTS" id="PR01609">
    <property type="entry name" value="CD36FAMILY"/>
</dbReference>
<organism evidence="15">
    <name type="scientific">Rhipicephalus zambeziensis</name>
    <dbReference type="NCBI Taxonomy" id="60191"/>
    <lineage>
        <taxon>Eukaryota</taxon>
        <taxon>Metazoa</taxon>
        <taxon>Ecdysozoa</taxon>
        <taxon>Arthropoda</taxon>
        <taxon>Chelicerata</taxon>
        <taxon>Arachnida</taxon>
        <taxon>Acari</taxon>
        <taxon>Parasitiformes</taxon>
        <taxon>Ixodida</taxon>
        <taxon>Ixodoidea</taxon>
        <taxon>Ixodidae</taxon>
        <taxon>Rhipicephalinae</taxon>
        <taxon>Rhipicephalus</taxon>
        <taxon>Rhipicephalus</taxon>
    </lineage>
</organism>